<reference evidence="2 3" key="1">
    <citation type="journal article" date="2016" name="Genome Biol. Evol.">
        <title>Divergent and convergent evolution of fungal pathogenicity.</title>
        <authorList>
            <person name="Shang Y."/>
            <person name="Xiao G."/>
            <person name="Zheng P."/>
            <person name="Cen K."/>
            <person name="Zhan S."/>
            <person name="Wang C."/>
        </authorList>
    </citation>
    <scope>NUCLEOTIDE SEQUENCE [LARGE SCALE GENOMIC DNA]</scope>
    <source>
        <strain evidence="2 3">ARSEF 7405</strain>
    </source>
</reference>
<name>A0A167ZHQ8_9EURO</name>
<evidence type="ECO:0000313" key="3">
    <source>
        <dbReference type="Proteomes" id="UP000242877"/>
    </source>
</evidence>
<sequence length="454" mass="51479">MVDHQISPDTQIQGENNNFSAILDQILRSEGQYEIPLRSMFELNLEAGRHMSYAVSGFAPTKQPNFSKPLKQDNPAAIIKSRLLQQITRRSAEHSKLPPSFLTSFVRKCFVPDLEYVDFPQALTALDYIKDLESRRVNEVAIVQERLEHLDGNHYTLDSGKFAGIVRLRDSIEEKSRTAAALYSQVYLRVRQWTIVNEMMLTPFNKANCLAMLNTLFPSKLNSPPTRHVSVQRMADQRHKFADYIRAVEKHNSTDCLHNIIVQDARAGETTGWPLTHEYIEKYLMLANDLIATCYQLSNYGNLEGPRTMRRGKQDSGISISSDERPASSGTNATASSGSTFSSRKYLRPHASTVFGDGRPTLERIGKELRKMKSRGNLDVTTEKKPRHSKSLGALRKIKSFGRLKIGDRAADEVRQCCYVDSPKEVEEFKRKRIAYESRKFDLKMPMPGTAAAK</sequence>
<protein>
    <submittedName>
        <fullName evidence="2">Uncharacterized protein</fullName>
    </submittedName>
</protein>
<dbReference type="OrthoDB" id="3533623at2759"/>
<dbReference type="VEuPathDB" id="FungiDB:AAP_02758"/>
<evidence type="ECO:0000256" key="1">
    <source>
        <dbReference type="SAM" id="MobiDB-lite"/>
    </source>
</evidence>
<evidence type="ECO:0000313" key="2">
    <source>
        <dbReference type="EMBL" id="KZZ92677.1"/>
    </source>
</evidence>
<dbReference type="EMBL" id="AZGZ01000010">
    <property type="protein sequence ID" value="KZZ92677.1"/>
    <property type="molecule type" value="Genomic_DNA"/>
</dbReference>
<dbReference type="AlphaFoldDB" id="A0A167ZHQ8"/>
<keyword evidence="3" id="KW-1185">Reference proteome</keyword>
<proteinExistence type="predicted"/>
<gene>
    <name evidence="2" type="ORF">AAP_02758</name>
</gene>
<organism evidence="2 3">
    <name type="scientific">Ascosphaera apis ARSEF 7405</name>
    <dbReference type="NCBI Taxonomy" id="392613"/>
    <lineage>
        <taxon>Eukaryota</taxon>
        <taxon>Fungi</taxon>
        <taxon>Dikarya</taxon>
        <taxon>Ascomycota</taxon>
        <taxon>Pezizomycotina</taxon>
        <taxon>Eurotiomycetes</taxon>
        <taxon>Eurotiomycetidae</taxon>
        <taxon>Onygenales</taxon>
        <taxon>Ascosphaeraceae</taxon>
        <taxon>Ascosphaera</taxon>
    </lineage>
</organism>
<feature type="region of interest" description="Disordered" evidence="1">
    <location>
        <begin position="305"/>
        <end position="342"/>
    </location>
</feature>
<accession>A0A167ZHQ8</accession>
<dbReference type="Proteomes" id="UP000242877">
    <property type="component" value="Unassembled WGS sequence"/>
</dbReference>
<comment type="caution">
    <text evidence="2">The sequence shown here is derived from an EMBL/GenBank/DDBJ whole genome shotgun (WGS) entry which is preliminary data.</text>
</comment>
<feature type="compositionally biased region" description="Low complexity" evidence="1">
    <location>
        <begin position="327"/>
        <end position="342"/>
    </location>
</feature>